<protein>
    <submittedName>
        <fullName evidence="2">Uncharacterized protein</fullName>
    </submittedName>
</protein>
<keyword evidence="3" id="KW-1185">Reference proteome</keyword>
<gene>
    <name evidence="2" type="ORF">RND81_04G221300</name>
</gene>
<organism evidence="2 3">
    <name type="scientific">Saponaria officinalis</name>
    <name type="common">Common soapwort</name>
    <name type="synonym">Lychnis saponaria</name>
    <dbReference type="NCBI Taxonomy" id="3572"/>
    <lineage>
        <taxon>Eukaryota</taxon>
        <taxon>Viridiplantae</taxon>
        <taxon>Streptophyta</taxon>
        <taxon>Embryophyta</taxon>
        <taxon>Tracheophyta</taxon>
        <taxon>Spermatophyta</taxon>
        <taxon>Magnoliopsida</taxon>
        <taxon>eudicotyledons</taxon>
        <taxon>Gunneridae</taxon>
        <taxon>Pentapetalae</taxon>
        <taxon>Caryophyllales</taxon>
        <taxon>Caryophyllaceae</taxon>
        <taxon>Caryophylleae</taxon>
        <taxon>Saponaria</taxon>
    </lineage>
</organism>
<dbReference type="PANTHER" id="PTHR24121">
    <property type="entry name" value="NO MECHANORECEPTOR POTENTIAL C, ISOFORM D-RELATED"/>
    <property type="match status" value="1"/>
</dbReference>
<evidence type="ECO:0000256" key="1">
    <source>
        <dbReference type="PROSITE-ProRule" id="PRU00023"/>
    </source>
</evidence>
<dbReference type="SUPFAM" id="SSF48403">
    <property type="entry name" value="Ankyrin repeat"/>
    <property type="match status" value="1"/>
</dbReference>
<dbReference type="Pfam" id="PF12796">
    <property type="entry name" value="Ank_2"/>
    <property type="match status" value="1"/>
</dbReference>
<dbReference type="PROSITE" id="PS50297">
    <property type="entry name" value="ANK_REP_REGION"/>
    <property type="match status" value="2"/>
</dbReference>
<dbReference type="Gene3D" id="1.25.40.20">
    <property type="entry name" value="Ankyrin repeat-containing domain"/>
    <property type="match status" value="1"/>
</dbReference>
<proteinExistence type="predicted"/>
<evidence type="ECO:0000313" key="2">
    <source>
        <dbReference type="EMBL" id="KAK9735704.1"/>
    </source>
</evidence>
<dbReference type="Proteomes" id="UP001443914">
    <property type="component" value="Unassembled WGS sequence"/>
</dbReference>
<evidence type="ECO:0000313" key="3">
    <source>
        <dbReference type="Proteomes" id="UP001443914"/>
    </source>
</evidence>
<reference evidence="2" key="1">
    <citation type="submission" date="2024-03" db="EMBL/GenBank/DDBJ databases">
        <title>WGS assembly of Saponaria officinalis var. Norfolk2.</title>
        <authorList>
            <person name="Jenkins J."/>
            <person name="Shu S."/>
            <person name="Grimwood J."/>
            <person name="Barry K."/>
            <person name="Goodstein D."/>
            <person name="Schmutz J."/>
            <person name="Leebens-Mack J."/>
            <person name="Osbourn A."/>
        </authorList>
    </citation>
    <scope>NUCLEOTIDE SEQUENCE [LARGE SCALE GENOMIC DNA]</scope>
    <source>
        <strain evidence="2">JIC</strain>
    </source>
</reference>
<dbReference type="InterPro" id="IPR002110">
    <property type="entry name" value="Ankyrin_rpt"/>
</dbReference>
<feature type="repeat" description="ANK" evidence="1">
    <location>
        <begin position="58"/>
        <end position="83"/>
    </location>
</feature>
<dbReference type="AlphaFoldDB" id="A0AAW1LNY4"/>
<dbReference type="InterPro" id="IPR036770">
    <property type="entry name" value="Ankyrin_rpt-contain_sf"/>
</dbReference>
<dbReference type="SMART" id="SM00248">
    <property type="entry name" value="ANK"/>
    <property type="match status" value="3"/>
</dbReference>
<dbReference type="EMBL" id="JBDFQZ010000004">
    <property type="protein sequence ID" value="KAK9735704.1"/>
    <property type="molecule type" value="Genomic_DNA"/>
</dbReference>
<name>A0AAW1LNY4_SAPOF</name>
<dbReference type="PANTHER" id="PTHR24121:SF21">
    <property type="entry name" value="ANKYRIN REPEAT FAMILY PROTEIN"/>
    <property type="match status" value="1"/>
</dbReference>
<sequence length="234" mass="26017">MCRCGDGISEEGTGGINRSLVTQWNELYTEIMKGAKDVIKTRLIKHGKKLMWCQDKQTGRTLLHVAAEAGRVKQIVQFMVDNGLTDAALLGDRDGDTALHLALQCGHLTEARYLIKAAPRTVYQVNHKGISPLYLATKFGRQDLVMYMLQMVGRSLLPACASEIIRHPKNAALAHLAIKARDLGTIIYRFLFFYENLPSIIPSFACLRKLIPSFNILIITPSLTICSNFAPTSK</sequence>
<comment type="caution">
    <text evidence="2">The sequence shown here is derived from an EMBL/GenBank/DDBJ whole genome shotgun (WGS) entry which is preliminary data.</text>
</comment>
<dbReference type="PROSITE" id="PS50088">
    <property type="entry name" value="ANK_REPEAT"/>
    <property type="match status" value="2"/>
</dbReference>
<accession>A0AAW1LNY4</accession>
<feature type="repeat" description="ANK" evidence="1">
    <location>
        <begin position="94"/>
        <end position="116"/>
    </location>
</feature>
<keyword evidence="1" id="KW-0040">ANK repeat</keyword>